<accession>A0A485KDQ5</accession>
<reference evidence="2" key="2">
    <citation type="submission" date="2019-06" db="EMBL/GenBank/DDBJ databases">
        <title>Genomics analysis of Aphanomyces spp. identifies a new class of oomycete effector associated with host adaptation.</title>
        <authorList>
            <person name="Gaulin E."/>
        </authorList>
    </citation>
    <scope>NUCLEOTIDE SEQUENCE</scope>
    <source>
        <strain evidence="2">CBS 578.67</strain>
    </source>
</reference>
<dbReference type="EMBL" id="CAADRA010000408">
    <property type="protein sequence ID" value="VFT80060.1"/>
    <property type="molecule type" value="Genomic_DNA"/>
</dbReference>
<dbReference type="OrthoDB" id="129077at2759"/>
<dbReference type="GO" id="GO:0003677">
    <property type="term" value="F:DNA binding"/>
    <property type="evidence" value="ECO:0007669"/>
    <property type="project" value="TreeGrafter"/>
</dbReference>
<protein>
    <submittedName>
        <fullName evidence="3">Aste57867_2874 protein</fullName>
    </submittedName>
</protein>
<evidence type="ECO:0000313" key="4">
    <source>
        <dbReference type="Proteomes" id="UP000332933"/>
    </source>
</evidence>
<evidence type="ECO:0000313" key="3">
    <source>
        <dbReference type="EMBL" id="VFT80060.1"/>
    </source>
</evidence>
<dbReference type="GO" id="GO:0005634">
    <property type="term" value="C:nucleus"/>
    <property type="evidence" value="ECO:0007669"/>
    <property type="project" value="TreeGrafter"/>
</dbReference>
<proteinExistence type="predicted"/>
<feature type="domain" description="DDE-1" evidence="1">
    <location>
        <begin position="205"/>
        <end position="336"/>
    </location>
</feature>
<dbReference type="InterPro" id="IPR050863">
    <property type="entry name" value="CenT-Element_Derived"/>
</dbReference>
<dbReference type="InterPro" id="IPR036397">
    <property type="entry name" value="RNaseH_sf"/>
</dbReference>
<dbReference type="Proteomes" id="UP000332933">
    <property type="component" value="Unassembled WGS sequence"/>
</dbReference>
<name>A0A485KDQ5_9STRA</name>
<evidence type="ECO:0000259" key="1">
    <source>
        <dbReference type="Pfam" id="PF03184"/>
    </source>
</evidence>
<evidence type="ECO:0000313" key="2">
    <source>
        <dbReference type="EMBL" id="KAF0716402.1"/>
    </source>
</evidence>
<dbReference type="Pfam" id="PF03184">
    <property type="entry name" value="DDE_1"/>
    <property type="match status" value="1"/>
</dbReference>
<dbReference type="AlphaFoldDB" id="A0A485KDQ5"/>
<reference evidence="3 4" key="1">
    <citation type="submission" date="2019-03" db="EMBL/GenBank/DDBJ databases">
        <authorList>
            <person name="Gaulin E."/>
            <person name="Dumas B."/>
        </authorList>
    </citation>
    <scope>NUCLEOTIDE SEQUENCE [LARGE SCALE GENOMIC DNA]</scope>
    <source>
        <strain evidence="3">CBS 568.67</strain>
    </source>
</reference>
<dbReference type="EMBL" id="VJMH01000408">
    <property type="protein sequence ID" value="KAF0716402.1"/>
    <property type="molecule type" value="Genomic_DNA"/>
</dbReference>
<dbReference type="InterPro" id="IPR004875">
    <property type="entry name" value="DDE_SF_endonuclease_dom"/>
</dbReference>
<dbReference type="PANTHER" id="PTHR19303">
    <property type="entry name" value="TRANSPOSON"/>
    <property type="match status" value="1"/>
</dbReference>
<dbReference type="PANTHER" id="PTHR19303:SF57">
    <property type="entry name" value="HTH CENPB-TYPE DOMAIN-CONTAINING PROTEIN"/>
    <property type="match status" value="1"/>
</dbReference>
<gene>
    <name evidence="3" type="primary">Aste57867_2874</name>
    <name evidence="2" type="ORF">As57867_002866</name>
    <name evidence="3" type="ORF">ASTE57867_2874</name>
</gene>
<sequence length="379" mass="42954">MNGDRKKLLQEFDPATMSSKGYCLAKGIKWTTWRRWLKNKDTILKAKVNKKGKTLGGQGRRETIPFAKDLHEFMNSVRDGEHHLTHTHLITYMKSNHMEWLTDYLASKKSEDRAYHSLLRLCQRFSARYRFSQRVPCASKLKQVELLETKKKFAAEFWAKFADKDPSDIINVDETAVYYDMPPGKTLAKIGGSSKVTKAQKHSYRMTAVLSIRSNGDKLPILFIIKGKPGGPIDQDELLKYPPGHLYVVQENAWMDSEVWEIYLNDLLKFEIGGPSVILADNLDCHVSQESHDMISSDLFSVLEPLPKNSTSVCQPLDVGVMGPLKSKLRSLWLREKPVVSAAEKMFAMIERTIAAWDAMPCNVASRAFAKAIPNAATM</sequence>
<organism evidence="3 4">
    <name type="scientific">Aphanomyces stellatus</name>
    <dbReference type="NCBI Taxonomy" id="120398"/>
    <lineage>
        <taxon>Eukaryota</taxon>
        <taxon>Sar</taxon>
        <taxon>Stramenopiles</taxon>
        <taxon>Oomycota</taxon>
        <taxon>Saprolegniomycetes</taxon>
        <taxon>Saprolegniales</taxon>
        <taxon>Verrucalvaceae</taxon>
        <taxon>Aphanomyces</taxon>
    </lineage>
</organism>
<dbReference type="Gene3D" id="3.30.420.10">
    <property type="entry name" value="Ribonuclease H-like superfamily/Ribonuclease H"/>
    <property type="match status" value="1"/>
</dbReference>
<keyword evidence="4" id="KW-1185">Reference proteome</keyword>